<name>A0A100WS85_MYCFO</name>
<feature type="non-terminal residue" evidence="2">
    <location>
        <position position="1"/>
    </location>
</feature>
<reference evidence="3" key="2">
    <citation type="submission" date="2016-02" db="EMBL/GenBank/DDBJ databases">
        <title>Draft genome sequence of five rapidly growing Mycobacterium species.</title>
        <authorList>
            <person name="Katahira K."/>
            <person name="Gotou Y."/>
            <person name="Iida K."/>
            <person name="Ogura Y."/>
            <person name="Hayashi T."/>
        </authorList>
    </citation>
    <scope>NUCLEOTIDE SEQUENCE [LARGE SCALE GENOMIC DNA]</scope>
    <source>
        <strain evidence="3">JCM6368</strain>
    </source>
</reference>
<dbReference type="Proteomes" id="UP000069705">
    <property type="component" value="Unassembled WGS sequence"/>
</dbReference>
<gene>
    <name evidence="2" type="ORF">RMCFA_3397</name>
</gene>
<keyword evidence="2" id="KW-0418">Kinase</keyword>
<keyword evidence="2" id="KW-0808">Transferase</keyword>
<proteinExistence type="predicted"/>
<organism evidence="2 3">
    <name type="scientific">Mycolicibacterium fortuitum subsp. acetamidolyticum</name>
    <dbReference type="NCBI Taxonomy" id="144550"/>
    <lineage>
        <taxon>Bacteria</taxon>
        <taxon>Bacillati</taxon>
        <taxon>Actinomycetota</taxon>
        <taxon>Actinomycetes</taxon>
        <taxon>Mycobacteriales</taxon>
        <taxon>Mycobacteriaceae</taxon>
        <taxon>Mycolicibacterium</taxon>
    </lineage>
</organism>
<sequence>PRQLFTGASHGGRGGTQQPSPHGPARPLSRRSIRRPASLTGSVGVATL</sequence>
<dbReference type="AlphaFoldDB" id="A0A100WS85"/>
<accession>A0A100WS85</accession>
<protein>
    <submittedName>
        <fullName evidence="2">Putative histidine kinase hhk2p protein</fullName>
    </submittedName>
</protein>
<dbReference type="GO" id="GO:0016301">
    <property type="term" value="F:kinase activity"/>
    <property type="evidence" value="ECO:0007669"/>
    <property type="project" value="UniProtKB-KW"/>
</dbReference>
<evidence type="ECO:0000313" key="3">
    <source>
        <dbReference type="Proteomes" id="UP000069705"/>
    </source>
</evidence>
<reference evidence="2 3" key="1">
    <citation type="journal article" date="2016" name="Genome Announc.">
        <title>Draft Genome Sequences of Five Rapidly Growing Mycobacterium Species, M. thermoresistibile, M. fortuitum subsp. acetamidolyticum, M. canariasense, M. brisbanense, and M. novocastrense.</title>
        <authorList>
            <person name="Katahira K."/>
            <person name="Ogura Y."/>
            <person name="Gotoh Y."/>
            <person name="Hayashi T."/>
        </authorList>
    </citation>
    <scope>NUCLEOTIDE SEQUENCE [LARGE SCALE GENOMIC DNA]</scope>
    <source>
        <strain evidence="2 3">JCM6368</strain>
    </source>
</reference>
<evidence type="ECO:0000256" key="1">
    <source>
        <dbReference type="SAM" id="MobiDB-lite"/>
    </source>
</evidence>
<comment type="caution">
    <text evidence="2">The sequence shown here is derived from an EMBL/GenBank/DDBJ whole genome shotgun (WGS) entry which is preliminary data.</text>
</comment>
<dbReference type="EMBL" id="BCSZ01000031">
    <property type="protein sequence ID" value="GAT03285.1"/>
    <property type="molecule type" value="Genomic_DNA"/>
</dbReference>
<evidence type="ECO:0000313" key="2">
    <source>
        <dbReference type="EMBL" id="GAT03285.1"/>
    </source>
</evidence>
<feature type="non-terminal residue" evidence="2">
    <location>
        <position position="48"/>
    </location>
</feature>
<feature type="region of interest" description="Disordered" evidence="1">
    <location>
        <begin position="1"/>
        <end position="48"/>
    </location>
</feature>